<evidence type="ECO:0000313" key="6">
    <source>
        <dbReference type="Proteomes" id="UP000504638"/>
    </source>
</evidence>
<dbReference type="Proteomes" id="UP000504638">
    <property type="component" value="Unplaced"/>
</dbReference>
<name>A0A6G1GFC5_9PEZI</name>
<dbReference type="CDD" id="cd12148">
    <property type="entry name" value="fungal_TF_MHR"/>
    <property type="match status" value="1"/>
</dbReference>
<dbReference type="Pfam" id="PF04082">
    <property type="entry name" value="Fungal_trans"/>
    <property type="match status" value="1"/>
</dbReference>
<dbReference type="GO" id="GO:0045944">
    <property type="term" value="P:positive regulation of transcription by RNA polymerase II"/>
    <property type="evidence" value="ECO:0007669"/>
    <property type="project" value="TreeGrafter"/>
</dbReference>
<keyword evidence="6" id="KW-1185">Reference proteome</keyword>
<evidence type="ECO:0000313" key="5">
    <source>
        <dbReference type="EMBL" id="KAF1816753.1"/>
    </source>
</evidence>
<dbReference type="GO" id="GO:0000981">
    <property type="term" value="F:DNA-binding transcription factor activity, RNA polymerase II-specific"/>
    <property type="evidence" value="ECO:0007669"/>
    <property type="project" value="InterPro"/>
</dbReference>
<evidence type="ECO:0000256" key="1">
    <source>
        <dbReference type="ARBA" id="ARBA00022723"/>
    </source>
</evidence>
<dbReference type="GO" id="GO:0006351">
    <property type="term" value="P:DNA-templated transcription"/>
    <property type="evidence" value="ECO:0007669"/>
    <property type="project" value="InterPro"/>
</dbReference>
<keyword evidence="1" id="KW-0479">Metal-binding</keyword>
<dbReference type="GO" id="GO:0003677">
    <property type="term" value="F:DNA binding"/>
    <property type="evidence" value="ECO:0007669"/>
    <property type="project" value="InterPro"/>
</dbReference>
<dbReference type="PANTHER" id="PTHR47655">
    <property type="entry name" value="QUINIC ACID UTILIZATION ACTIVATOR"/>
    <property type="match status" value="1"/>
</dbReference>
<dbReference type="RefSeq" id="XP_033538384.1">
    <property type="nucleotide sequence ID" value="XM_033678694.1"/>
</dbReference>
<dbReference type="PANTHER" id="PTHR47655:SF2">
    <property type="entry name" value="QUINIC ACID UTILIZATION ACTIVATOR"/>
    <property type="match status" value="1"/>
</dbReference>
<dbReference type="CDD" id="cd00067">
    <property type="entry name" value="GAL4"/>
    <property type="match status" value="1"/>
</dbReference>
<organism evidence="5">
    <name type="scientific">Eremomyces bilateralis CBS 781.70</name>
    <dbReference type="NCBI Taxonomy" id="1392243"/>
    <lineage>
        <taxon>Eukaryota</taxon>
        <taxon>Fungi</taxon>
        <taxon>Dikarya</taxon>
        <taxon>Ascomycota</taxon>
        <taxon>Pezizomycotina</taxon>
        <taxon>Dothideomycetes</taxon>
        <taxon>Dothideomycetes incertae sedis</taxon>
        <taxon>Eremomycetales</taxon>
        <taxon>Eremomycetaceae</taxon>
        <taxon>Eremomyces</taxon>
    </lineage>
</organism>
<sequence length="690" mass="77187">MENAKKRNVEEDSRKSVKRQRVSRACDQCRNAREKCDGGANPRCQTCEVSNRPCTYTANPKKRGIQPGYIRSLELSLAWIFADDPSKEEALREVIQTDIGVQGLITGKDSKGSCRLHKRWRKSLVRKRLETLLSSPENPVIDERGSISSEVESESENAPFIPILTPASQDRKTSLLHHSRIDRSDGNHLPETDFPTRTSIPRRLPADIWHLLDVYFAFTHPWFPISERKEVLKLVYSYPSGVDLNHHTGSGEHAELWAMLAISSLHKRFQSPSFSDTDVTSYYSIAHSLIPNEDGPFEPGHVKALLLLALINMGQNKASPALVLVGRAIQIALQLGLDRNCGKDLDSPVKASLPTTFGDHKRAKHILMSCFLLETLLSIQLGSIPHLRREDLSQYSLVAEDGLEELDPWVGVEGYGPVTPSGPREPGKVLSTFNSLLVVAGYMNFVYLRPELRATGFPEIRAKLEALQVRFPLRSDLQGRPASAWAPQEFGIRIAHACSKTFLGYVSEIDSTVSTGDMICTILKGGGIKFPAIVPCLLNIMIKYRWTTQAGLSGYEQLLEQLTDRWRISYPTDFRPTPIDWNQNLSPPIPLSPRSTIISNASWQSIPMDYQTGNVPVWHTGFDHLPSNDGWRRAEPPNSESIDLENLFDEFASLDDVDLTNQPIFMQNLGLAPGIDLTEVQLDPPLTPYV</sequence>
<dbReference type="InterPro" id="IPR001138">
    <property type="entry name" value="Zn2Cys6_DnaBD"/>
</dbReference>
<dbReference type="EMBL" id="ML975150">
    <property type="protein sequence ID" value="KAF1816753.1"/>
    <property type="molecule type" value="Genomic_DNA"/>
</dbReference>
<keyword evidence="2" id="KW-0539">Nucleus</keyword>
<dbReference type="GO" id="GO:0008270">
    <property type="term" value="F:zinc ion binding"/>
    <property type="evidence" value="ECO:0007669"/>
    <property type="project" value="InterPro"/>
</dbReference>
<dbReference type="InterPro" id="IPR007219">
    <property type="entry name" value="XnlR_reg_dom"/>
</dbReference>
<feature type="domain" description="Zn(2)-C6 fungal-type" evidence="4">
    <location>
        <begin position="25"/>
        <end position="56"/>
    </location>
</feature>
<dbReference type="PROSITE" id="PS50048">
    <property type="entry name" value="ZN2_CY6_FUNGAL_2"/>
    <property type="match status" value="1"/>
</dbReference>
<dbReference type="SMART" id="SM00906">
    <property type="entry name" value="Fungal_trans"/>
    <property type="match status" value="1"/>
</dbReference>
<feature type="region of interest" description="Disordered" evidence="3">
    <location>
        <begin position="1"/>
        <end position="21"/>
    </location>
</feature>
<proteinExistence type="predicted"/>
<feature type="compositionally biased region" description="Basic and acidic residues" evidence="3">
    <location>
        <begin position="1"/>
        <end position="15"/>
    </location>
</feature>
<dbReference type="GeneID" id="54419264"/>
<evidence type="ECO:0000313" key="7">
    <source>
        <dbReference type="RefSeq" id="XP_033538384.1"/>
    </source>
</evidence>
<dbReference type="Gene3D" id="4.10.240.10">
    <property type="entry name" value="Zn(2)-C6 fungal-type DNA-binding domain"/>
    <property type="match status" value="1"/>
</dbReference>
<dbReference type="AlphaFoldDB" id="A0A6G1GFC5"/>
<reference evidence="5 7" key="1">
    <citation type="submission" date="2020-01" db="EMBL/GenBank/DDBJ databases">
        <authorList>
            <consortium name="DOE Joint Genome Institute"/>
            <person name="Haridas S."/>
            <person name="Albert R."/>
            <person name="Binder M."/>
            <person name="Bloem J."/>
            <person name="Labutti K."/>
            <person name="Salamov A."/>
            <person name="Andreopoulos B."/>
            <person name="Baker S.E."/>
            <person name="Barry K."/>
            <person name="Bills G."/>
            <person name="Bluhm B.H."/>
            <person name="Cannon C."/>
            <person name="Castanera R."/>
            <person name="Culley D.E."/>
            <person name="Daum C."/>
            <person name="Ezra D."/>
            <person name="Gonzalez J.B."/>
            <person name="Henrissat B."/>
            <person name="Kuo A."/>
            <person name="Liang C."/>
            <person name="Lipzen A."/>
            <person name="Lutzoni F."/>
            <person name="Magnuson J."/>
            <person name="Mondo S."/>
            <person name="Nolan M."/>
            <person name="Ohm R."/>
            <person name="Pangilinan J."/>
            <person name="Park H.-J."/>
            <person name="Ramirez L."/>
            <person name="Alfaro M."/>
            <person name="Sun H."/>
            <person name="Tritt A."/>
            <person name="Yoshinaga Y."/>
            <person name="Zwiers L.-H."/>
            <person name="Turgeon B.G."/>
            <person name="Goodwin S.B."/>
            <person name="Spatafora J.W."/>
            <person name="Crous P.W."/>
            <person name="Grigoriev I.V."/>
        </authorList>
    </citation>
    <scope>NUCLEOTIDE SEQUENCE</scope>
    <source>
        <strain evidence="5 7">CBS 781.70</strain>
    </source>
</reference>
<accession>A0A6G1GFC5</accession>
<dbReference type="PROSITE" id="PS00463">
    <property type="entry name" value="ZN2_CY6_FUNGAL_1"/>
    <property type="match status" value="1"/>
</dbReference>
<protein>
    <recommendedName>
        <fullName evidence="4">Zn(2)-C6 fungal-type domain-containing protein</fullName>
    </recommendedName>
</protein>
<dbReference type="InterPro" id="IPR036864">
    <property type="entry name" value="Zn2-C6_fun-type_DNA-bd_sf"/>
</dbReference>
<reference evidence="7" key="2">
    <citation type="submission" date="2020-04" db="EMBL/GenBank/DDBJ databases">
        <authorList>
            <consortium name="NCBI Genome Project"/>
        </authorList>
    </citation>
    <scope>NUCLEOTIDE SEQUENCE</scope>
    <source>
        <strain evidence="7">CBS 781.70</strain>
    </source>
</reference>
<dbReference type="OrthoDB" id="3364175at2759"/>
<evidence type="ECO:0000256" key="3">
    <source>
        <dbReference type="SAM" id="MobiDB-lite"/>
    </source>
</evidence>
<reference evidence="7" key="3">
    <citation type="submission" date="2025-04" db="UniProtKB">
        <authorList>
            <consortium name="RefSeq"/>
        </authorList>
    </citation>
    <scope>IDENTIFICATION</scope>
    <source>
        <strain evidence="7">CBS 781.70</strain>
    </source>
</reference>
<dbReference type="InterPro" id="IPR052783">
    <property type="entry name" value="Metabolic/Drug-Res_Regulator"/>
</dbReference>
<evidence type="ECO:0000256" key="2">
    <source>
        <dbReference type="ARBA" id="ARBA00023242"/>
    </source>
</evidence>
<dbReference type="SUPFAM" id="SSF57701">
    <property type="entry name" value="Zn2/Cys6 DNA-binding domain"/>
    <property type="match status" value="1"/>
</dbReference>
<gene>
    <name evidence="5 7" type="ORF">P152DRAFT_454995</name>
</gene>
<evidence type="ECO:0000259" key="4">
    <source>
        <dbReference type="PROSITE" id="PS50048"/>
    </source>
</evidence>
<dbReference type="Pfam" id="PF00172">
    <property type="entry name" value="Zn_clus"/>
    <property type="match status" value="1"/>
</dbReference>
<dbReference type="SMART" id="SM00066">
    <property type="entry name" value="GAL4"/>
    <property type="match status" value="1"/>
</dbReference>